<sequence>HKKKRSDYMALPEALQGDSWTKETARAALPILIWCAKNGRTITYGQLDQEIVNRGLGHHVMAVQYGYPAGSIGSALIETEEEWGEPIPPLNAIVVNASSGLPGKGVNYYLERYYEPDESVDDMSEDEKRAVVEEIHEDIFAYERWDEVLNEYGLRPIPDGIAEEAVDADEIETPGRGGWSSEGESKQHKKLKTFVAANPQVVGLPKNNSQGQTEYVFASGDKADVVFETENGYLGVEVKSIISNDPDLNRGLFQAVKYQALLRSEQKAVLSPPTARAVLVTERSLPAALQNLADVLGIAVYVVSVNSA</sequence>
<dbReference type="EMBL" id="JBANFI010000018">
    <property type="protein sequence ID" value="MFK7161872.1"/>
    <property type="molecule type" value="Genomic_DNA"/>
</dbReference>
<accession>A0ABW8Q008</accession>
<evidence type="ECO:0008006" key="3">
    <source>
        <dbReference type="Google" id="ProtNLM"/>
    </source>
</evidence>
<name>A0ABW8Q008_9GAMM</name>
<proteinExistence type="predicted"/>
<protein>
    <recommendedName>
        <fullName evidence="3">Restriction endonuclease</fullName>
    </recommendedName>
</protein>
<dbReference type="Proteomes" id="UP001621714">
    <property type="component" value="Unassembled WGS sequence"/>
</dbReference>
<feature type="non-terminal residue" evidence="1">
    <location>
        <position position="1"/>
    </location>
</feature>
<evidence type="ECO:0000313" key="2">
    <source>
        <dbReference type="Proteomes" id="UP001621714"/>
    </source>
</evidence>
<evidence type="ECO:0000313" key="1">
    <source>
        <dbReference type="EMBL" id="MFK7161872.1"/>
    </source>
</evidence>
<dbReference type="RefSeq" id="WP_405341537.1">
    <property type="nucleotide sequence ID" value="NZ_JBANFI010000018.1"/>
</dbReference>
<comment type="caution">
    <text evidence="1">The sequence shown here is derived from an EMBL/GenBank/DDBJ whole genome shotgun (WGS) entry which is preliminary data.</text>
</comment>
<organism evidence="1 2">
    <name type="scientific">Marinospirillum alkalitolerans</name>
    <dbReference type="NCBI Taxonomy" id="3123374"/>
    <lineage>
        <taxon>Bacteria</taxon>
        <taxon>Pseudomonadati</taxon>
        <taxon>Pseudomonadota</taxon>
        <taxon>Gammaproteobacteria</taxon>
        <taxon>Oceanospirillales</taxon>
        <taxon>Oceanospirillaceae</taxon>
        <taxon>Marinospirillum</taxon>
    </lineage>
</organism>
<gene>
    <name evidence="1" type="ORF">V6U78_12590</name>
</gene>
<keyword evidence="2" id="KW-1185">Reference proteome</keyword>
<reference evidence="1 2" key="1">
    <citation type="submission" date="2024-02" db="EMBL/GenBank/DDBJ databases">
        <title>Marinospirillum sp. MEB 164 isolated from Lonar lake sediment.</title>
        <authorList>
            <person name="Joshi A."/>
            <person name="Thite S."/>
        </authorList>
    </citation>
    <scope>NUCLEOTIDE SEQUENCE [LARGE SCALE GENOMIC DNA]</scope>
    <source>
        <strain evidence="1 2">MEB164</strain>
    </source>
</reference>